<dbReference type="Pfam" id="PF02661">
    <property type="entry name" value="Fic"/>
    <property type="match status" value="1"/>
</dbReference>
<dbReference type="Proteomes" id="UP000037848">
    <property type="component" value="Unassembled WGS sequence"/>
</dbReference>
<feature type="binding site" evidence="2">
    <location>
        <begin position="198"/>
        <end position="199"/>
    </location>
    <ligand>
        <name>ATP</name>
        <dbReference type="ChEBI" id="CHEBI:30616"/>
    </ligand>
</feature>
<keyword evidence="2" id="KW-0067">ATP-binding</keyword>
<evidence type="ECO:0000256" key="1">
    <source>
        <dbReference type="PIRSR" id="PIRSR640198-1"/>
    </source>
</evidence>
<dbReference type="OrthoDB" id="9807853at2"/>
<dbReference type="InterPro" id="IPR011991">
    <property type="entry name" value="ArsR-like_HTH"/>
</dbReference>
<dbReference type="InterPro" id="IPR036388">
    <property type="entry name" value="WH-like_DNA-bd_sf"/>
</dbReference>
<evidence type="ECO:0000259" key="4">
    <source>
        <dbReference type="PROSITE" id="PS51459"/>
    </source>
</evidence>
<evidence type="ECO:0000313" key="5">
    <source>
        <dbReference type="EMBL" id="KPH61787.1"/>
    </source>
</evidence>
<feature type="site" description="Important for autoinhibition of adenylyltransferase activity" evidence="3">
    <location>
        <position position="36"/>
    </location>
</feature>
<dbReference type="PATRIC" id="fig|187330.3.peg.1255"/>
<evidence type="ECO:0000313" key="6">
    <source>
        <dbReference type="Proteomes" id="UP000037848"/>
    </source>
</evidence>
<dbReference type="InterPro" id="IPR040198">
    <property type="entry name" value="Fido_containing"/>
</dbReference>
<dbReference type="Gene3D" id="1.10.10.10">
    <property type="entry name" value="Winged helix-like DNA-binding domain superfamily/Winged helix DNA-binding domain"/>
    <property type="match status" value="1"/>
</dbReference>
<dbReference type="GO" id="GO:0006355">
    <property type="term" value="P:regulation of DNA-templated transcription"/>
    <property type="evidence" value="ECO:0007669"/>
    <property type="project" value="UniProtKB-ARBA"/>
</dbReference>
<keyword evidence="6" id="KW-1185">Reference proteome</keyword>
<organism evidence="5 6">
    <name type="scientific">Pseudoalteromonas porphyrae</name>
    <dbReference type="NCBI Taxonomy" id="187330"/>
    <lineage>
        <taxon>Bacteria</taxon>
        <taxon>Pseudomonadati</taxon>
        <taxon>Pseudomonadota</taxon>
        <taxon>Gammaproteobacteria</taxon>
        <taxon>Alteromonadales</taxon>
        <taxon>Pseudoalteromonadaceae</taxon>
        <taxon>Pseudoalteromonas</taxon>
    </lineage>
</organism>
<dbReference type="PANTHER" id="PTHR13504">
    <property type="entry name" value="FIDO DOMAIN-CONTAINING PROTEIN DDB_G0283145"/>
    <property type="match status" value="1"/>
</dbReference>
<sequence>MSESIGRLTVQQEQAKLLRLRKVNRMRTVQGSLAIEGSTLTQQQITAIWDGKRIIAPPKEVQEAHNAINSYNALTQWQPTNPSNLLSAHLLMMTGLVNDAGRYRQEGVMSGEQVVHMAPQAERVPKLMAELLEWLESSDVHPLVASCVFHYEFEFIHPFSDGNGLIGRLWQTLILSKWHDVFINIPVESMVHQHQDDYYLAIRQSTQQTDSAPFIEFMLQMIFDAITEAKTSEAEGLNAGLSEGLKLSDVDKVILAFIEQGRYMTNAQLAEKCGKSQSTIERRIKFLKGARLITRIGAKKTGYWQVKQ</sequence>
<evidence type="ECO:0000256" key="3">
    <source>
        <dbReference type="PIRSR" id="PIRSR640198-3"/>
    </source>
</evidence>
<gene>
    <name evidence="5" type="ORF">ADS77_14145</name>
</gene>
<dbReference type="PROSITE" id="PS51459">
    <property type="entry name" value="FIDO"/>
    <property type="match status" value="1"/>
</dbReference>
<protein>
    <recommendedName>
        <fullName evidence="4">Fido domain-containing protein</fullName>
    </recommendedName>
</protein>
<evidence type="ECO:0000256" key="2">
    <source>
        <dbReference type="PIRSR" id="PIRSR640198-2"/>
    </source>
</evidence>
<reference evidence="5 6" key="1">
    <citation type="submission" date="2015-08" db="EMBL/GenBank/DDBJ databases">
        <title>Draft Genome Sequence of Pseudoalteromonas porphyrae UCD-SED14.</title>
        <authorList>
            <person name="Coil D.A."/>
            <person name="Jospin G."/>
            <person name="Lee R.D."/>
            <person name="Eisen J.A."/>
        </authorList>
    </citation>
    <scope>NUCLEOTIDE SEQUENCE [LARGE SCALE GENOMIC DNA]</scope>
    <source>
        <strain evidence="5 6">UCD-SED14</strain>
    </source>
</reference>
<dbReference type="InterPro" id="IPR036390">
    <property type="entry name" value="WH_DNA-bd_sf"/>
</dbReference>
<dbReference type="InterPro" id="IPR036597">
    <property type="entry name" value="Fido-like_dom_sf"/>
</dbReference>
<dbReference type="Pfam" id="PF13412">
    <property type="entry name" value="HTH_24"/>
    <property type="match status" value="1"/>
</dbReference>
<dbReference type="Gene3D" id="1.10.3290.10">
    <property type="entry name" value="Fido-like domain"/>
    <property type="match status" value="1"/>
</dbReference>
<dbReference type="PANTHER" id="PTHR13504:SF38">
    <property type="entry name" value="FIDO DOMAIN-CONTAINING PROTEIN"/>
    <property type="match status" value="1"/>
</dbReference>
<dbReference type="SUPFAM" id="SSF46785">
    <property type="entry name" value="Winged helix' DNA-binding domain"/>
    <property type="match status" value="1"/>
</dbReference>
<dbReference type="EMBL" id="LHPH01000016">
    <property type="protein sequence ID" value="KPH61787.1"/>
    <property type="molecule type" value="Genomic_DNA"/>
</dbReference>
<dbReference type="STRING" id="187330.AMS58_01275"/>
<name>A0A0N1MSU6_9GAMM</name>
<dbReference type="InterPro" id="IPR003812">
    <property type="entry name" value="Fido"/>
</dbReference>
<feature type="active site" evidence="1">
    <location>
        <position position="157"/>
    </location>
</feature>
<keyword evidence="2" id="KW-0547">Nucleotide-binding</keyword>
<proteinExistence type="predicted"/>
<feature type="domain" description="Fido" evidence="4">
    <location>
        <begin position="80"/>
        <end position="220"/>
    </location>
</feature>
<feature type="binding site" evidence="2">
    <location>
        <begin position="161"/>
        <end position="168"/>
    </location>
    <ligand>
        <name>ATP</name>
        <dbReference type="ChEBI" id="CHEBI:30616"/>
    </ligand>
</feature>
<dbReference type="SUPFAM" id="SSF140931">
    <property type="entry name" value="Fic-like"/>
    <property type="match status" value="1"/>
</dbReference>
<accession>A0A0N1MSU6</accession>
<dbReference type="GO" id="GO:0005524">
    <property type="term" value="F:ATP binding"/>
    <property type="evidence" value="ECO:0007669"/>
    <property type="project" value="UniProtKB-KW"/>
</dbReference>
<dbReference type="CDD" id="cd00090">
    <property type="entry name" value="HTH_ARSR"/>
    <property type="match status" value="1"/>
</dbReference>
<dbReference type="AlphaFoldDB" id="A0A0N1MSU6"/>
<comment type="caution">
    <text evidence="5">The sequence shown here is derived from an EMBL/GenBank/DDBJ whole genome shotgun (WGS) entry which is preliminary data.</text>
</comment>